<feature type="domain" description="DUF6924" evidence="1">
    <location>
        <begin position="197"/>
        <end position="323"/>
    </location>
</feature>
<comment type="caution">
    <text evidence="2">The sequence shown here is derived from an EMBL/GenBank/DDBJ whole genome shotgun (WGS) entry which is preliminary data.</text>
</comment>
<evidence type="ECO:0000259" key="1">
    <source>
        <dbReference type="Pfam" id="PF21962"/>
    </source>
</evidence>
<evidence type="ECO:0000313" key="3">
    <source>
        <dbReference type="Proteomes" id="UP001356095"/>
    </source>
</evidence>
<proteinExistence type="predicted"/>
<dbReference type="EMBL" id="JAUZMY010000034">
    <property type="protein sequence ID" value="MEE2040756.1"/>
    <property type="molecule type" value="Genomic_DNA"/>
</dbReference>
<dbReference type="RefSeq" id="WP_330094518.1">
    <property type="nucleotide sequence ID" value="NZ_JAUZMY010000034.1"/>
</dbReference>
<dbReference type="Pfam" id="PF21962">
    <property type="entry name" value="DUF6924"/>
    <property type="match status" value="2"/>
</dbReference>
<evidence type="ECO:0000313" key="2">
    <source>
        <dbReference type="EMBL" id="MEE2040756.1"/>
    </source>
</evidence>
<feature type="domain" description="DUF6924" evidence="1">
    <location>
        <begin position="19"/>
        <end position="140"/>
    </location>
</feature>
<name>A0ABU7KET8_9ACTN</name>
<keyword evidence="3" id="KW-1185">Reference proteome</keyword>
<gene>
    <name evidence="2" type="ORF">Q8791_26400</name>
</gene>
<accession>A0ABU7KET8</accession>
<dbReference type="InterPro" id="IPR053832">
    <property type="entry name" value="DUF6924"/>
</dbReference>
<sequence>MVPALPLPSATEGTPVPGLLVVRTHYGDDAAWNDVRSRLGDLPGAYPPGPDPVSEAEAAILEKNPKHLVVVDDPAWEGAGPDQVRSALGGAGTWSPNLILIADAQTMADARLRPLLALPVSEDGGRDERPSFRLGPRGAAMTHLLLQVLVETLARYETFSCLGPDPVAGAALELSARPPRYEAPSPGLDLLPRTEDALIVRTDYTDDDAWESLVAAVRAPVPDGSFHEKEEDAEFFHAYVDVLDDPRYAGASTEQLLSLVPRDYEHAFLMVADAEALGDPRLPLLVVDLADDPGLSFRAAPGAIQAIENNLSVSNMDFSDFYTDEGCIQYWEGAEGITEEQRKL</sequence>
<dbReference type="Proteomes" id="UP001356095">
    <property type="component" value="Unassembled WGS sequence"/>
</dbReference>
<protein>
    <recommendedName>
        <fullName evidence="1">DUF6924 domain-containing protein</fullName>
    </recommendedName>
</protein>
<organism evidence="2 3">
    <name type="scientific">Nocardiopsis codii</name>
    <dbReference type="NCBI Taxonomy" id="3065942"/>
    <lineage>
        <taxon>Bacteria</taxon>
        <taxon>Bacillati</taxon>
        <taxon>Actinomycetota</taxon>
        <taxon>Actinomycetes</taxon>
        <taxon>Streptosporangiales</taxon>
        <taxon>Nocardiopsidaceae</taxon>
        <taxon>Nocardiopsis</taxon>
    </lineage>
</organism>
<reference evidence="2 3" key="1">
    <citation type="submission" date="2023-08" db="EMBL/GenBank/DDBJ databases">
        <authorList>
            <person name="Girao M."/>
            <person name="Carvalho M.F."/>
        </authorList>
    </citation>
    <scope>NUCLEOTIDE SEQUENCE [LARGE SCALE GENOMIC DNA]</scope>
    <source>
        <strain evidence="2 3">CT-R113</strain>
    </source>
</reference>